<feature type="transmembrane region" description="Helical" evidence="1">
    <location>
        <begin position="57"/>
        <end position="77"/>
    </location>
</feature>
<dbReference type="PANTHER" id="PTHR11360:SF260">
    <property type="entry name" value="MFS DOMAIN-CONTAINING PROTEIN"/>
    <property type="match status" value="1"/>
</dbReference>
<proteinExistence type="predicted"/>
<gene>
    <name evidence="2" type="ORF">FSP39_002874</name>
</gene>
<sequence>MHDVGHHDVNVYHCLYREQYGGRLKLTWEFPVDILFFVWQVKYSGKGPVAGFIEERIGCSIIAIVGSALIGIGLGASCFADSLYLLYLTYGVVTGIGFSLCHVAANVSVNVYFKTRRVMAAGLSSAGCAVGTIVFPIIGTRLIEEYMWQGTFLIMAGIGLPGIYCGLMLKRSKDSSGKLRYSTTEENHEITEDKPEITYDTQDVNIREELERSNRSKIWIKTKEIYRTPTFVLLIISGTCVSLAFFVPFVMLPDMLIERGMRKNNAALMITTTGIASFLYDVTNSFDLSFVSSGVLFLAGGILSICAATLTCFEKKPKKEDYMLTCT</sequence>
<comment type="caution">
    <text evidence="2">The sequence shown here is derived from an EMBL/GenBank/DDBJ whole genome shotgun (WGS) entry which is preliminary data.</text>
</comment>
<dbReference type="PANTHER" id="PTHR11360">
    <property type="entry name" value="MONOCARBOXYLATE TRANSPORTER"/>
    <property type="match status" value="1"/>
</dbReference>
<evidence type="ECO:0000313" key="2">
    <source>
        <dbReference type="EMBL" id="KAK3105659.1"/>
    </source>
</evidence>
<keyword evidence="3" id="KW-1185">Reference proteome</keyword>
<accession>A0AA88YI92</accession>
<dbReference type="InterPro" id="IPR050327">
    <property type="entry name" value="Proton-linked_MCT"/>
</dbReference>
<dbReference type="GO" id="GO:0008028">
    <property type="term" value="F:monocarboxylic acid transmembrane transporter activity"/>
    <property type="evidence" value="ECO:0007669"/>
    <property type="project" value="TreeGrafter"/>
</dbReference>
<feature type="transmembrane region" description="Helical" evidence="1">
    <location>
        <begin position="231"/>
        <end position="252"/>
    </location>
</feature>
<feature type="transmembrane region" description="Helical" evidence="1">
    <location>
        <begin position="290"/>
        <end position="313"/>
    </location>
</feature>
<reference evidence="2" key="1">
    <citation type="submission" date="2019-08" db="EMBL/GenBank/DDBJ databases">
        <title>The improved chromosome-level genome for the pearl oyster Pinctada fucata martensii using PacBio sequencing and Hi-C.</title>
        <authorList>
            <person name="Zheng Z."/>
        </authorList>
    </citation>
    <scope>NUCLEOTIDE SEQUENCE</scope>
    <source>
        <strain evidence="2">ZZ-2019</strain>
        <tissue evidence="2">Adductor muscle</tissue>
    </source>
</reference>
<keyword evidence="1" id="KW-0812">Transmembrane</keyword>
<dbReference type="AlphaFoldDB" id="A0AA88YI92"/>
<dbReference type="Proteomes" id="UP001186944">
    <property type="component" value="Unassembled WGS sequence"/>
</dbReference>
<dbReference type="SUPFAM" id="SSF103473">
    <property type="entry name" value="MFS general substrate transporter"/>
    <property type="match status" value="1"/>
</dbReference>
<keyword evidence="1" id="KW-0472">Membrane</keyword>
<evidence type="ECO:0000313" key="3">
    <source>
        <dbReference type="Proteomes" id="UP001186944"/>
    </source>
</evidence>
<feature type="transmembrane region" description="Helical" evidence="1">
    <location>
        <begin position="150"/>
        <end position="169"/>
    </location>
</feature>
<feature type="transmembrane region" description="Helical" evidence="1">
    <location>
        <begin position="117"/>
        <end position="138"/>
    </location>
</feature>
<organism evidence="2 3">
    <name type="scientific">Pinctada imbricata</name>
    <name type="common">Atlantic pearl-oyster</name>
    <name type="synonym">Pinctada martensii</name>
    <dbReference type="NCBI Taxonomy" id="66713"/>
    <lineage>
        <taxon>Eukaryota</taxon>
        <taxon>Metazoa</taxon>
        <taxon>Spiralia</taxon>
        <taxon>Lophotrochozoa</taxon>
        <taxon>Mollusca</taxon>
        <taxon>Bivalvia</taxon>
        <taxon>Autobranchia</taxon>
        <taxon>Pteriomorphia</taxon>
        <taxon>Pterioida</taxon>
        <taxon>Pterioidea</taxon>
        <taxon>Pteriidae</taxon>
        <taxon>Pinctada</taxon>
    </lineage>
</organism>
<evidence type="ECO:0000256" key="1">
    <source>
        <dbReference type="SAM" id="Phobius"/>
    </source>
</evidence>
<feature type="transmembrane region" description="Helical" evidence="1">
    <location>
        <begin position="83"/>
        <end position="105"/>
    </location>
</feature>
<dbReference type="InterPro" id="IPR036259">
    <property type="entry name" value="MFS_trans_sf"/>
</dbReference>
<dbReference type="InterPro" id="IPR011701">
    <property type="entry name" value="MFS"/>
</dbReference>
<dbReference type="Gene3D" id="1.20.1250.20">
    <property type="entry name" value="MFS general substrate transporter like domains"/>
    <property type="match status" value="1"/>
</dbReference>
<name>A0AA88YI92_PINIB</name>
<dbReference type="EMBL" id="VSWD01000003">
    <property type="protein sequence ID" value="KAK3105659.1"/>
    <property type="molecule type" value="Genomic_DNA"/>
</dbReference>
<dbReference type="Pfam" id="PF07690">
    <property type="entry name" value="MFS_1"/>
    <property type="match status" value="1"/>
</dbReference>
<protein>
    <submittedName>
        <fullName evidence="2">Uncharacterized protein</fullName>
    </submittedName>
</protein>
<keyword evidence="1" id="KW-1133">Transmembrane helix</keyword>